<keyword evidence="4" id="KW-1185">Reference proteome</keyword>
<sequence>MGCDVDYQICSRDIQRHSSSLFVDKEADCTAEVWNLGFSSLESRRNSRGTTKPIISLVRNLQDLENQWKCLDDSSTITMIVIRRKNSWSRMKILPEMFNYIIASVGTPPQFLKIVLGLGQRTSSGYESFTTFYRSFMTPAGPEPNVVANEGFDISYNIRYFEPHGRQLKDPYSCRQSGIHHKFYFQGGRSTWIIIQPPQLFNEDLQQTDSQDKSHPLALHVRLIKSATYYFKEYLSFKASQLGSMASLKTFDAKLSISKPYAEFDTDFSTSQALHQLKKQLLLALEVVDGVSRITQKLLIHLSDPRTFSNVLSQINMKHDLGQISSDMEGHKATIRHLLQVVESIGALNRDILALRNQELLVKNSHVLSQLAQTSASESKTITDMTNRTQQDSRVMRIATVIAMVYLPANLVLSFFSTSLVELRTTTQAESTSARIMVFDQVWVAVVSSFLLVIFNIAALVVWNRLGPR</sequence>
<dbReference type="AlphaFoldDB" id="W7EE67"/>
<evidence type="ECO:0000259" key="2">
    <source>
        <dbReference type="Pfam" id="PF26616"/>
    </source>
</evidence>
<proteinExistence type="predicted"/>
<dbReference type="Pfam" id="PF26616">
    <property type="entry name" value="CorA-like"/>
    <property type="match status" value="1"/>
</dbReference>
<feature type="transmembrane region" description="Helical" evidence="1">
    <location>
        <begin position="441"/>
        <end position="463"/>
    </location>
</feature>
<dbReference type="EMBL" id="KI968717">
    <property type="protein sequence ID" value="EUN28823.1"/>
    <property type="molecule type" value="Genomic_DNA"/>
</dbReference>
<dbReference type="Proteomes" id="UP000054337">
    <property type="component" value="Unassembled WGS sequence"/>
</dbReference>
<dbReference type="GeneID" id="26259856"/>
<feature type="domain" description="CorA-like transporter" evidence="2">
    <location>
        <begin position="11"/>
        <end position="214"/>
    </location>
</feature>
<evidence type="ECO:0000313" key="4">
    <source>
        <dbReference type="Proteomes" id="UP000054337"/>
    </source>
</evidence>
<organism evidence="3 4">
    <name type="scientific">Bipolaris victoriae (strain FI3)</name>
    <name type="common">Victoria blight of oats agent</name>
    <name type="synonym">Cochliobolus victoriae</name>
    <dbReference type="NCBI Taxonomy" id="930091"/>
    <lineage>
        <taxon>Eukaryota</taxon>
        <taxon>Fungi</taxon>
        <taxon>Dikarya</taxon>
        <taxon>Ascomycota</taxon>
        <taxon>Pezizomycotina</taxon>
        <taxon>Dothideomycetes</taxon>
        <taxon>Pleosporomycetidae</taxon>
        <taxon>Pleosporales</taxon>
        <taxon>Pleosporineae</taxon>
        <taxon>Pleosporaceae</taxon>
        <taxon>Bipolaris</taxon>
    </lineage>
</organism>
<keyword evidence="1" id="KW-0472">Membrane</keyword>
<keyword evidence="1" id="KW-1133">Transmembrane helix</keyword>
<accession>W7EE67</accession>
<gene>
    <name evidence="3" type="ORF">COCVIDRAFT_94401</name>
</gene>
<dbReference type="RefSeq" id="XP_014558423.1">
    <property type="nucleotide sequence ID" value="XM_014702937.1"/>
</dbReference>
<dbReference type="Gene3D" id="1.20.58.340">
    <property type="entry name" value="Magnesium transport protein CorA, transmembrane region"/>
    <property type="match status" value="1"/>
</dbReference>
<name>W7EE67_BIPV3</name>
<feature type="transmembrane region" description="Helical" evidence="1">
    <location>
        <begin position="398"/>
        <end position="421"/>
    </location>
</feature>
<evidence type="ECO:0000313" key="3">
    <source>
        <dbReference type="EMBL" id="EUN28823.1"/>
    </source>
</evidence>
<keyword evidence="1" id="KW-0812">Transmembrane</keyword>
<protein>
    <recommendedName>
        <fullName evidence="2">CorA-like transporter domain-containing protein</fullName>
    </recommendedName>
</protein>
<dbReference type="OrthoDB" id="5396681at2759"/>
<evidence type="ECO:0000256" key="1">
    <source>
        <dbReference type="SAM" id="Phobius"/>
    </source>
</evidence>
<reference evidence="3 4" key="1">
    <citation type="journal article" date="2013" name="PLoS Genet.">
        <title>Comparative genome structure, secondary metabolite, and effector coding capacity across Cochliobolus pathogens.</title>
        <authorList>
            <person name="Condon B.J."/>
            <person name="Leng Y."/>
            <person name="Wu D."/>
            <person name="Bushley K.E."/>
            <person name="Ohm R.A."/>
            <person name="Otillar R."/>
            <person name="Martin J."/>
            <person name="Schackwitz W."/>
            <person name="Grimwood J."/>
            <person name="MohdZainudin N."/>
            <person name="Xue C."/>
            <person name="Wang R."/>
            <person name="Manning V.A."/>
            <person name="Dhillon B."/>
            <person name="Tu Z.J."/>
            <person name="Steffenson B.J."/>
            <person name="Salamov A."/>
            <person name="Sun H."/>
            <person name="Lowry S."/>
            <person name="LaButti K."/>
            <person name="Han J."/>
            <person name="Copeland A."/>
            <person name="Lindquist E."/>
            <person name="Barry K."/>
            <person name="Schmutz J."/>
            <person name="Baker S.E."/>
            <person name="Ciuffetti L.M."/>
            <person name="Grigoriev I.V."/>
            <person name="Zhong S."/>
            <person name="Turgeon B.G."/>
        </authorList>
    </citation>
    <scope>NUCLEOTIDE SEQUENCE [LARGE SCALE GENOMIC DNA]</scope>
    <source>
        <strain evidence="3 4">FI3</strain>
    </source>
</reference>
<dbReference type="InterPro" id="IPR058257">
    <property type="entry name" value="CorA-like_dom"/>
</dbReference>
<dbReference type="HOGENOM" id="CLU_029947_3_0_1"/>